<dbReference type="InterPro" id="IPR037523">
    <property type="entry name" value="VOC_core"/>
</dbReference>
<evidence type="ECO:0000313" key="3">
    <source>
        <dbReference type="Proteomes" id="UP000228621"/>
    </source>
</evidence>
<dbReference type="InterPro" id="IPR029068">
    <property type="entry name" value="Glyas_Bleomycin-R_OHBP_Dase"/>
</dbReference>
<dbReference type="PROSITE" id="PS51819">
    <property type="entry name" value="VOC"/>
    <property type="match status" value="2"/>
</dbReference>
<dbReference type="RefSeq" id="WP_099642206.1">
    <property type="nucleotide sequence ID" value="NZ_NKHF01000050.1"/>
</dbReference>
<keyword evidence="3" id="KW-1185">Reference proteome</keyword>
<dbReference type="CDD" id="cd07247">
    <property type="entry name" value="SgaA_N_like"/>
    <property type="match status" value="2"/>
</dbReference>
<gene>
    <name evidence="2" type="ORF">CEX98_11435</name>
</gene>
<dbReference type="OrthoDB" id="9793039at2"/>
<name>A0A2A5JQP2_PSEO7</name>
<evidence type="ECO:0000313" key="2">
    <source>
        <dbReference type="EMBL" id="PCK31649.1"/>
    </source>
</evidence>
<reference evidence="3" key="1">
    <citation type="journal article" date="2019" name="Genome Announc.">
        <title>Draft Genome Sequence of Pseudoalteromonas piscicida Strain 36Y ROTHPW, an Hypersaline Seawater Isolate from the South Coast of Sonora, Mexico.</title>
        <authorList>
            <person name="Sanchez-Diaz R."/>
            <person name="Molina-Garza Z.J."/>
            <person name="Cruz-Suarez L.E."/>
            <person name="Selvin J."/>
            <person name="Kiran G.S."/>
            <person name="Ibarra-Gamez J.C."/>
            <person name="Gomez-Gil B."/>
            <person name="Galaviz-Silva L."/>
        </authorList>
    </citation>
    <scope>NUCLEOTIDE SEQUENCE [LARGE SCALE GENOMIC DNA]</scope>
    <source>
        <strain evidence="3">36Y_RITHPW</strain>
    </source>
</reference>
<dbReference type="InterPro" id="IPR004360">
    <property type="entry name" value="Glyas_Fos-R_dOase_dom"/>
</dbReference>
<accession>A0A2A5JQP2</accession>
<dbReference type="EMBL" id="NKHF01000050">
    <property type="protein sequence ID" value="PCK31649.1"/>
    <property type="molecule type" value="Genomic_DNA"/>
</dbReference>
<dbReference type="InterPro" id="IPR052164">
    <property type="entry name" value="Anthracycline_SecMetBiosynth"/>
</dbReference>
<organism evidence="2 3">
    <name type="scientific">Pseudoalteromonas piscicida</name>
    <dbReference type="NCBI Taxonomy" id="43662"/>
    <lineage>
        <taxon>Bacteria</taxon>
        <taxon>Pseudomonadati</taxon>
        <taxon>Pseudomonadota</taxon>
        <taxon>Gammaproteobacteria</taxon>
        <taxon>Alteromonadales</taxon>
        <taxon>Pseudoalteromonadaceae</taxon>
        <taxon>Pseudoalteromonas</taxon>
    </lineage>
</organism>
<dbReference type="Gene3D" id="3.10.180.10">
    <property type="entry name" value="2,3-Dihydroxybiphenyl 1,2-Dioxygenase, domain 1"/>
    <property type="match status" value="2"/>
</dbReference>
<comment type="caution">
    <text evidence="2">The sequence shown here is derived from an EMBL/GenBank/DDBJ whole genome shotgun (WGS) entry which is preliminary data.</text>
</comment>
<dbReference type="AlphaFoldDB" id="A0A2A5JQP2"/>
<protein>
    <submittedName>
        <fullName evidence="2">Glyoxalase</fullName>
    </submittedName>
</protein>
<sequence>MALINEFRPGYFCWIELCSSDWKSAKPFYSQLFDWQILDQPIGEDCYYTMLQKESDDIAAMYQMTAEQQQSGLPSHWLAYVAVQNVDECLEKAHKLGAEVLAGPHDISGAGRMVMLQEPGGAIFALWQEAGHIGTQRCLEANTPYWFELVSKDSIKSRDFYSALFDWQIEVKDMGNMEYTLFTVSGQPVAGMLEMTEEWGDDIPPHWMIYIAVLDCESKAEYAKKLGGEVCVPPTDIPEVGRFSVITDPQGAVFSIIESAMDEITT</sequence>
<proteinExistence type="predicted"/>
<dbReference type="Pfam" id="PF00903">
    <property type="entry name" value="Glyoxalase"/>
    <property type="match status" value="2"/>
</dbReference>
<dbReference type="Proteomes" id="UP000228621">
    <property type="component" value="Unassembled WGS sequence"/>
</dbReference>
<dbReference type="PANTHER" id="PTHR33993">
    <property type="entry name" value="GLYOXALASE-RELATED"/>
    <property type="match status" value="1"/>
</dbReference>
<feature type="domain" description="VOC" evidence="1">
    <location>
        <begin position="143"/>
        <end position="259"/>
    </location>
</feature>
<feature type="domain" description="VOC" evidence="1">
    <location>
        <begin position="11"/>
        <end position="129"/>
    </location>
</feature>
<evidence type="ECO:0000259" key="1">
    <source>
        <dbReference type="PROSITE" id="PS51819"/>
    </source>
</evidence>
<dbReference type="PANTHER" id="PTHR33993:SF14">
    <property type="entry name" value="GB|AAF24581.1"/>
    <property type="match status" value="1"/>
</dbReference>
<dbReference type="SUPFAM" id="SSF54593">
    <property type="entry name" value="Glyoxalase/Bleomycin resistance protein/Dihydroxybiphenyl dioxygenase"/>
    <property type="match status" value="2"/>
</dbReference>